<reference evidence="2" key="1">
    <citation type="journal article" date="2013" name="BMC Genomics">
        <title>Unscrambling butterfly oogenesis.</title>
        <authorList>
            <person name="Carter J.M."/>
            <person name="Baker S.C."/>
            <person name="Pink R."/>
            <person name="Carter D.R."/>
            <person name="Collins A."/>
            <person name="Tomlin J."/>
            <person name="Gibbs M."/>
            <person name="Breuker C.J."/>
        </authorList>
    </citation>
    <scope>NUCLEOTIDE SEQUENCE</scope>
    <source>
        <tissue evidence="2">Ovary</tissue>
    </source>
</reference>
<dbReference type="AlphaFoldDB" id="S4P395"/>
<proteinExistence type="predicted"/>
<accession>S4P395</accession>
<feature type="region of interest" description="Disordered" evidence="1">
    <location>
        <begin position="59"/>
        <end position="87"/>
    </location>
</feature>
<dbReference type="EMBL" id="GAIX01008176">
    <property type="protein sequence ID" value="JAA84384.1"/>
    <property type="molecule type" value="Transcribed_RNA"/>
</dbReference>
<organism evidence="2">
    <name type="scientific">Pararge aegeria</name>
    <name type="common">speckled wood butterfly</name>
    <dbReference type="NCBI Taxonomy" id="116150"/>
    <lineage>
        <taxon>Eukaryota</taxon>
        <taxon>Metazoa</taxon>
        <taxon>Ecdysozoa</taxon>
        <taxon>Arthropoda</taxon>
        <taxon>Hexapoda</taxon>
        <taxon>Insecta</taxon>
        <taxon>Pterygota</taxon>
        <taxon>Neoptera</taxon>
        <taxon>Endopterygota</taxon>
        <taxon>Lepidoptera</taxon>
        <taxon>Glossata</taxon>
        <taxon>Ditrysia</taxon>
        <taxon>Papilionoidea</taxon>
        <taxon>Nymphalidae</taxon>
        <taxon>Satyrinae</taxon>
        <taxon>Satyrini</taxon>
        <taxon>Parargina</taxon>
        <taxon>Pararge</taxon>
    </lineage>
</organism>
<feature type="region of interest" description="Disordered" evidence="1">
    <location>
        <begin position="1"/>
        <end position="40"/>
    </location>
</feature>
<evidence type="ECO:0000256" key="1">
    <source>
        <dbReference type="SAM" id="MobiDB-lite"/>
    </source>
</evidence>
<protein>
    <submittedName>
        <fullName evidence="2">Uncharacterized protein</fullName>
    </submittedName>
</protein>
<reference evidence="2" key="2">
    <citation type="submission" date="2013-05" db="EMBL/GenBank/DDBJ databases">
        <authorList>
            <person name="Carter J.-M."/>
            <person name="Baker S.C."/>
            <person name="Pink R."/>
            <person name="Carter D.R.F."/>
            <person name="Collins A."/>
            <person name="Tomlin J."/>
            <person name="Gibbs M."/>
            <person name="Breuker C.J."/>
        </authorList>
    </citation>
    <scope>NUCLEOTIDE SEQUENCE</scope>
    <source>
        <tissue evidence="2">Ovary</tissue>
    </source>
</reference>
<sequence length="87" mass="9833">MYKADPKIVKQNNSGRRSERRLVGRNLKNKNNKQHRNDSGREANIIISIYGIKCVGEETAQAARRRGPQVDGDATLRRRTPQAPLPP</sequence>
<evidence type="ECO:0000313" key="2">
    <source>
        <dbReference type="EMBL" id="JAA84384.1"/>
    </source>
</evidence>
<name>S4P395_9NEOP</name>